<evidence type="ECO:0000313" key="3">
    <source>
        <dbReference type="RefSeq" id="XP_030747094.1"/>
    </source>
</evidence>
<dbReference type="RefSeq" id="XP_030746063.1">
    <property type="nucleotide sequence ID" value="XM_030890203.1"/>
</dbReference>
<gene>
    <name evidence="3" type="primary">LOC115875720</name>
    <name evidence="2" type="synonym">LOC115874904</name>
</gene>
<organism evidence="1 3">
    <name type="scientific">Sitophilus oryzae</name>
    <name type="common">Rice weevil</name>
    <name type="synonym">Curculio oryzae</name>
    <dbReference type="NCBI Taxonomy" id="7048"/>
    <lineage>
        <taxon>Eukaryota</taxon>
        <taxon>Metazoa</taxon>
        <taxon>Ecdysozoa</taxon>
        <taxon>Arthropoda</taxon>
        <taxon>Hexapoda</taxon>
        <taxon>Insecta</taxon>
        <taxon>Pterygota</taxon>
        <taxon>Neoptera</taxon>
        <taxon>Endopterygota</taxon>
        <taxon>Coleoptera</taxon>
        <taxon>Polyphaga</taxon>
        <taxon>Cucujiformia</taxon>
        <taxon>Curculionidae</taxon>
        <taxon>Dryophthorinae</taxon>
        <taxon>Sitophilus</taxon>
    </lineage>
</organism>
<dbReference type="AlphaFoldDB" id="A0A6J2X8A3"/>
<dbReference type="KEGG" id="soy:115875720"/>
<protein>
    <submittedName>
        <fullName evidence="2">Uncharacterized protein LOC115874904</fullName>
    </submittedName>
    <submittedName>
        <fullName evidence="3">Uncharacterized protein LOC115875720</fullName>
    </submittedName>
</protein>
<name>A0A6J2X8A3_SITOR</name>
<dbReference type="PANTHER" id="PTHR47331:SF1">
    <property type="entry name" value="GAG-LIKE PROTEIN"/>
    <property type="match status" value="1"/>
</dbReference>
<dbReference type="Proteomes" id="UP000504635">
    <property type="component" value="Unplaced"/>
</dbReference>
<proteinExistence type="predicted"/>
<dbReference type="GeneID" id="115875720"/>
<dbReference type="PANTHER" id="PTHR47331">
    <property type="entry name" value="PHD-TYPE DOMAIN-CONTAINING PROTEIN"/>
    <property type="match status" value="1"/>
</dbReference>
<dbReference type="KEGG" id="soy:115874904"/>
<dbReference type="RefSeq" id="XP_030747094.1">
    <property type="nucleotide sequence ID" value="XM_030891234.1"/>
</dbReference>
<reference evidence="2 3" key="1">
    <citation type="submission" date="2025-04" db="UniProtKB">
        <authorList>
            <consortium name="RefSeq"/>
        </authorList>
    </citation>
    <scope>IDENTIFICATION</scope>
    <source>
        <tissue evidence="2 3">Gonads</tissue>
    </source>
</reference>
<keyword evidence="1" id="KW-1185">Reference proteome</keyword>
<dbReference type="OrthoDB" id="6778194at2759"/>
<evidence type="ECO:0000313" key="1">
    <source>
        <dbReference type="Proteomes" id="UP000504635"/>
    </source>
</evidence>
<evidence type="ECO:0000313" key="2">
    <source>
        <dbReference type="RefSeq" id="XP_030746063.1"/>
    </source>
</evidence>
<accession>A0A6J2X8A3</accession>
<sequence length="174" mass="20270">MSCHSLELSINETLAKFWEIEEGSTCNKIYSKSEEFCENHFAENYKRASDGRFIVKFPFKENLNDLGLSRNMAYKRLCFLQKRLNKDKDLKGGYVSFLSEYQKLGYMTKVKGFSMDNTDFRQCYYLPHHAVIKESSLTTRLRVVFDASVRTDTNLSLNDVQFAGPTIQNDSFKF</sequence>